<organism evidence="1 2">
    <name type="scientific">Colletotrichum cuscutae</name>
    <dbReference type="NCBI Taxonomy" id="1209917"/>
    <lineage>
        <taxon>Eukaryota</taxon>
        <taxon>Fungi</taxon>
        <taxon>Dikarya</taxon>
        <taxon>Ascomycota</taxon>
        <taxon>Pezizomycotina</taxon>
        <taxon>Sordariomycetes</taxon>
        <taxon>Hypocreomycetidae</taxon>
        <taxon>Glomerellales</taxon>
        <taxon>Glomerellaceae</taxon>
        <taxon>Colletotrichum</taxon>
        <taxon>Colletotrichum acutatum species complex</taxon>
    </lineage>
</organism>
<dbReference type="EMBL" id="MPDP01000058">
    <property type="protein sequence ID" value="KAK1487082.1"/>
    <property type="molecule type" value="Genomic_DNA"/>
</dbReference>
<sequence length="25" mass="3006">MAVRRSPTTGILCVWTSDFFFFLFY</sequence>
<evidence type="ECO:0000313" key="2">
    <source>
        <dbReference type="Proteomes" id="UP001239213"/>
    </source>
</evidence>
<reference evidence="1" key="1">
    <citation type="submission" date="2016-11" db="EMBL/GenBank/DDBJ databases">
        <title>The genome sequence of Colletotrichum cuscutae.</title>
        <authorList>
            <person name="Baroncelli R."/>
        </authorList>
    </citation>
    <scope>NUCLEOTIDE SEQUENCE</scope>
    <source>
        <strain evidence="1">IMI 304802</strain>
    </source>
</reference>
<dbReference type="AlphaFoldDB" id="A0AAI9Y810"/>
<gene>
    <name evidence="1" type="ORF">CCUS01_15017</name>
</gene>
<evidence type="ECO:0000313" key="1">
    <source>
        <dbReference type="EMBL" id="KAK1487082.1"/>
    </source>
</evidence>
<keyword evidence="2" id="KW-1185">Reference proteome</keyword>
<protein>
    <submittedName>
        <fullName evidence="1">Uncharacterized protein</fullName>
    </submittedName>
</protein>
<dbReference type="Proteomes" id="UP001239213">
    <property type="component" value="Unassembled WGS sequence"/>
</dbReference>
<proteinExistence type="predicted"/>
<accession>A0AAI9Y810</accession>
<name>A0AAI9Y810_9PEZI</name>
<comment type="caution">
    <text evidence="1">The sequence shown here is derived from an EMBL/GenBank/DDBJ whole genome shotgun (WGS) entry which is preliminary data.</text>
</comment>